<dbReference type="Proteomes" id="UP001140234">
    <property type="component" value="Unassembled WGS sequence"/>
</dbReference>
<proteinExistence type="predicted"/>
<reference evidence="1" key="1">
    <citation type="submission" date="2022-07" db="EMBL/GenBank/DDBJ databases">
        <title>Phylogenomic reconstructions and comparative analyses of Kickxellomycotina fungi.</title>
        <authorList>
            <person name="Reynolds N.K."/>
            <person name="Stajich J.E."/>
            <person name="Barry K."/>
            <person name="Grigoriev I.V."/>
            <person name="Crous P."/>
            <person name="Smith M.E."/>
        </authorList>
    </citation>
    <scope>NUCLEOTIDE SEQUENCE</scope>
    <source>
        <strain evidence="1">CBS 109366</strain>
    </source>
</reference>
<evidence type="ECO:0000313" key="1">
    <source>
        <dbReference type="EMBL" id="KAJ2775995.1"/>
    </source>
</evidence>
<name>A0ACC1K9F2_9FUNG</name>
<gene>
    <name evidence="1" type="ORF">IWQ57_000152</name>
</gene>
<evidence type="ECO:0000313" key="2">
    <source>
        <dbReference type="Proteomes" id="UP001140234"/>
    </source>
</evidence>
<protein>
    <submittedName>
        <fullName evidence="1">Uncharacterized protein</fullName>
    </submittedName>
</protein>
<keyword evidence="2" id="KW-1185">Reference proteome</keyword>
<organism evidence="1 2">
    <name type="scientific">Coemansia nantahalensis</name>
    <dbReference type="NCBI Taxonomy" id="2789366"/>
    <lineage>
        <taxon>Eukaryota</taxon>
        <taxon>Fungi</taxon>
        <taxon>Fungi incertae sedis</taxon>
        <taxon>Zoopagomycota</taxon>
        <taxon>Kickxellomycotina</taxon>
        <taxon>Kickxellomycetes</taxon>
        <taxon>Kickxellales</taxon>
        <taxon>Kickxellaceae</taxon>
        <taxon>Coemansia</taxon>
    </lineage>
</organism>
<sequence>MSDAQIAELETLRRQLQQLHELFAAVVDETRPTPDNPGIVPWPELLSKFNVLASKYEILSRTVGKKSAALLKELVVVPQTQPGGLHEQNIMAVLLRTKLAPEIEKEEEAIWAQIEAGAQQDTSHESLAIAAIDAFRGLRKSHDDRVQALLAEAPHQDGAQPPPAAQASLEEVLAFMSLGVQAQRAYVPAMASRVEQPAFDELPITFQARVRDIQKELEDGEITQKGFDKRLATIMREYHAAQDDSGPPAGHAANGQAAAPLARPRGESKQASYDARKSTVLGFKKPGINFEALLDDLGADDDDDYDNGLSGVAAAGAPSAGTANASRTVPSRLSSHFSFSFGSPQPAPPVPDLPLAARPLHHRVDNSGDSESRFGVDLSSGRAYNVLNDVMDPYGAPSSAGARQLYSGADSSGSRSSSILDEFGCLGPSEFNPDVITQGALSRPNDSLRDASAGDDVASVASSVEIKRMNSLMYPHDSQGSARLSNPRPVDAAQRDQPAPRAFPRLSPADSSRVPVPPQPLGRLDPVVSSPSSNGHPADGGRSRGQSSTGRAEQRLPAPLESFRLVEGWEPADAPPEPAAAHGISLLTPDTPNTRLFATEAFTIDSVVQAMAKPSDGRRSAEPPHLTPMPSGMFAAADPDRVVQQPQPGNGAASNGRAMRQSYDNTATLQAIADAAESSAEMLEHLSQEHQLHEDPVHCEMPADSRRASQVETSPRDSYSNWVDYVAAADEAANGNAAGHVFMPVTTQSVPGGSLVPVGEPLHDGDLAAELEQSLGFSESLVAYTQQRASALYVGADDDTGANVMGWAGQPHPQASADVGGGGPVLSSRAIDDSGTDDGQTSEPDGFGSPQSQQQQQQQQQQPSLSSPPPPPTPQQPEPETRARRRPTYGARMDRRPANPFGADGPGRASYYAAGTDLEIPANFDMGLLRLGSPAVPAAALGGVEGAPSAEAYGASPQPGSSREVEVHMSATVPAAGSSPVNGMSPPGSAPTLGAGAAPTAAGEYGYTQQLTGDWGTEPQQSMAGFAQQYAAADSSGAVAYPREIPSEMYSGKLSHLMAAHANLPSVLRHRASATPTNIAYTCVDGKGREVGSWTWAGLHTRAMQIAQLLRQRGITTWGERVALVYRKYEVLDFVGSLFGCFYAGMCAVPVVAGDSYAELVHVLSSTGSALVLTTELNIKALNKDLAQSNGGASWPSNVPWVRTDNLGGCVLSPVGTHSPSGQFHVRPAAEAALGGQLDAVIGATKPEDMAYIEFSKSPNGELKGVMVTHGAIMRQCATWMMSTGMLDIGRKYKHRVDLEDDETAQEQDYALGLSDTHHELDAESDPSVTPSMLDAPGALPVLADNGSAPTTPAAEADGRAGRSGLGKKWGGTSGFLGRLRNVGSLPKLRRGSRGRESTVSSRDGAQGSHSSVRNSLIGAPFGGGRIRAASNLSTLSHPLEEAPHAPSRSPAPATYSPAASAQAMPWDHRRASLASKATGAANVEGAGAGGATPSANVAVFKDVVASYIEPRQHFGLVYGILGSCYGGHQSIYASSALCDIAGAYISLLTRYRVTVAVGDYAGLQSVLSAATDEPDEIFGYNRKSGPNLARLRLCLIDTLFIDPVFHAAFDKNVLHPFGCPYQGIASTEGHPVVTPVCTLAEHGSALMAMRDCLGMDGGSGAQCNEFVLDRQAFKENRIVVLPEEYSEAGVDRVGTARYHSFGFPALDATIAVVDPETRELCASDAVGELWMDSPALASGFWGLPKLSSSIFSARYSFAGEDGAVRASSGAFLRTGLMGAVVEGRVLVFGFYEDRIRTLTVDPAAGGAVAAGGAWHPEPTLGFHYAGDINNTIRRYLPEVTECAAFEMYSNDTHFPVIAAEVRPNSGKYATIAEGVYGILRSRHGLHAYAVALCPPDTLPRAFQYGKRTVNAQLCRHQFESGKVNCLYVKITTDQLFLNLPPPAFTLADGARGAAAADPSVAVYGPWLQQTSLEAGMASVDEASGMDLAQFRSITEVLAWRAATTPEQVAYAQFDERGRPLKPMTFRKLMLKVSAAALLLLERRVAAAGKYVIVAMTPGPSFVVAIHACLAIGAVPIAIAPPDIDRLADDMPPLLATAREYAVACILADAASEEIFGSKLMEAALRVRALRALLGGDAMPPVVGLSRAPKSPKHVLGRGPLQSDPQWADPARTALLMQFTGAQASTPQYVGYSHRALLAHCAQQKGDFQMLAAQPVISSIRAYNGYGLLHCCVIGVYVGCMTLLVAPAHFFAAPSVWFELVQRYKVKDAFATLPMLHHAMAFLGPRGGQRPFNLGAVRNLIVAAEERVDPQAFADVAAFFARHGLDAAAVNPLYGTSLNPCISTRAYLGVSPLTLFLDIHALRRGAVVAVPPPGDAAAADEAQHRCLVLQDSGKVSGSTMVAIVDPATRRALPAGSIGEVWVCSAGNALHRRTPPPAGAAMHVADDATGLLDGGSGEVFVRTGDLGFLYLQVVADAAGGAPAEPYLFVAGKISETFTVDGYMYFYSDIERAAAEPGEDVGVAGCVVVQTTLPAAGDVAMGSAAAARLRLVAVVSLRRAPSDACLPNAACLIFNNVLDRHQVLLDEIVFVPRDELPRSRIPERRRRTVRGLYESGKLKTFVNFPISNSPTLPSGLANPNSRHSFLGLPGPLQ</sequence>
<accession>A0ACC1K9F2</accession>
<comment type="caution">
    <text evidence="1">The sequence shown here is derived from an EMBL/GenBank/DDBJ whole genome shotgun (WGS) entry which is preliminary data.</text>
</comment>
<dbReference type="EMBL" id="JANBUJ010000001">
    <property type="protein sequence ID" value="KAJ2775995.1"/>
    <property type="molecule type" value="Genomic_DNA"/>
</dbReference>